<gene>
    <name evidence="1" type="ORF">PSALAMII_LOCUS711</name>
</gene>
<dbReference type="AlphaFoldDB" id="A0A9W4IBE0"/>
<protein>
    <submittedName>
        <fullName evidence="1">Uncharacterized protein</fullName>
    </submittedName>
</protein>
<reference evidence="1" key="1">
    <citation type="submission" date="2021-07" db="EMBL/GenBank/DDBJ databases">
        <authorList>
            <person name="Branca A.L. A."/>
        </authorList>
    </citation>
    <scope>NUCLEOTIDE SEQUENCE</scope>
</reference>
<dbReference type="OrthoDB" id="196131at2759"/>
<comment type="caution">
    <text evidence="1">The sequence shown here is derived from an EMBL/GenBank/DDBJ whole genome shotgun (WGS) entry which is preliminary data.</text>
</comment>
<dbReference type="EMBL" id="CAJVPD010000030">
    <property type="protein sequence ID" value="CAG8250527.1"/>
    <property type="molecule type" value="Genomic_DNA"/>
</dbReference>
<accession>A0A9W4IBE0</accession>
<sequence length="144" mass="16137">MGPCSVAPEALPELTNFASWIHDSAEMAEIAKNTFQCVDPQRRDNLRPFLEAQKLTEIKGYGYTIYRIKGKVEIRLTPNYRSIFFPLSVDSGTNAVSGELQIAGETLRQGQYLHFTKSFVLDAQLDCLIVLLPETNTEHSLLSS</sequence>
<dbReference type="Proteomes" id="UP001152592">
    <property type="component" value="Unassembled WGS sequence"/>
</dbReference>
<evidence type="ECO:0000313" key="2">
    <source>
        <dbReference type="Proteomes" id="UP001152592"/>
    </source>
</evidence>
<organism evidence="1 2">
    <name type="scientific">Penicillium salamii</name>
    <dbReference type="NCBI Taxonomy" id="1612424"/>
    <lineage>
        <taxon>Eukaryota</taxon>
        <taxon>Fungi</taxon>
        <taxon>Dikarya</taxon>
        <taxon>Ascomycota</taxon>
        <taxon>Pezizomycotina</taxon>
        <taxon>Eurotiomycetes</taxon>
        <taxon>Eurotiomycetidae</taxon>
        <taxon>Eurotiales</taxon>
        <taxon>Aspergillaceae</taxon>
        <taxon>Penicillium</taxon>
    </lineage>
</organism>
<name>A0A9W4IBE0_9EURO</name>
<proteinExistence type="predicted"/>
<evidence type="ECO:0000313" key="1">
    <source>
        <dbReference type="EMBL" id="CAG8250527.1"/>
    </source>
</evidence>